<dbReference type="SMART" id="SM00866">
    <property type="entry name" value="UTRA"/>
    <property type="match status" value="1"/>
</dbReference>
<dbReference type="PANTHER" id="PTHR44846">
    <property type="entry name" value="MANNOSYL-D-GLYCERATE TRANSPORT/METABOLISM SYSTEM REPRESSOR MNGR-RELATED"/>
    <property type="match status" value="1"/>
</dbReference>
<dbReference type="InterPro" id="IPR050679">
    <property type="entry name" value="Bact_HTH_transcr_reg"/>
</dbReference>
<dbReference type="Pfam" id="PF07702">
    <property type="entry name" value="UTRA"/>
    <property type="match status" value="1"/>
</dbReference>
<reference evidence="2" key="1">
    <citation type="submission" date="2019-08" db="EMBL/GenBank/DDBJ databases">
        <authorList>
            <person name="Kucharzyk K."/>
            <person name="Murdoch R.W."/>
            <person name="Higgins S."/>
            <person name="Loffler F."/>
        </authorList>
    </citation>
    <scope>NUCLEOTIDE SEQUENCE</scope>
</reference>
<dbReference type="SUPFAM" id="SSF64288">
    <property type="entry name" value="Chorismate lyase-like"/>
    <property type="match status" value="1"/>
</dbReference>
<proteinExistence type="predicted"/>
<dbReference type="GO" id="GO:0003677">
    <property type="term" value="F:DNA binding"/>
    <property type="evidence" value="ECO:0007669"/>
    <property type="project" value="InterPro"/>
</dbReference>
<name>A0A645I6N0_9ZZZZ</name>
<dbReference type="GO" id="GO:0006355">
    <property type="term" value="P:regulation of DNA-templated transcription"/>
    <property type="evidence" value="ECO:0007669"/>
    <property type="project" value="InterPro"/>
</dbReference>
<evidence type="ECO:0000259" key="1">
    <source>
        <dbReference type="SMART" id="SM00866"/>
    </source>
</evidence>
<feature type="domain" description="UbiC transcription regulator-associated" evidence="1">
    <location>
        <begin position="1"/>
        <end position="137"/>
    </location>
</feature>
<dbReference type="AlphaFoldDB" id="A0A645I6N0"/>
<evidence type="ECO:0000313" key="2">
    <source>
        <dbReference type="EMBL" id="MPN46049.1"/>
    </source>
</evidence>
<protein>
    <submittedName>
        <fullName evidence="2">HTH-type transcriptional repressor PhnF</fullName>
    </submittedName>
</protein>
<dbReference type="InterPro" id="IPR011663">
    <property type="entry name" value="UTRA"/>
</dbReference>
<comment type="caution">
    <text evidence="2">The sequence shown here is derived from an EMBL/GenBank/DDBJ whole genome shotgun (WGS) entry which is preliminary data.</text>
</comment>
<sequence length="140" mass="15505">MGCTASTRLVHLAWQRATPEDVESLHTDPGEMVLEICRLRFADNLPVMLETNRFPASFGFLDKEDLSASLYALLLKKGFEPSKAVHDIALSYASPAQAKLLEVAPEAALLLLKECVYDQSGAPIHTSSQLIRGDRFTFRI</sequence>
<dbReference type="Gene3D" id="3.40.1410.10">
    <property type="entry name" value="Chorismate lyase-like"/>
    <property type="match status" value="1"/>
</dbReference>
<gene>
    <name evidence="2" type="primary">phnF</name>
    <name evidence="2" type="ORF">SDC9_193629</name>
</gene>
<accession>A0A645I6N0</accession>
<dbReference type="EMBL" id="VSSQ01106377">
    <property type="protein sequence ID" value="MPN46049.1"/>
    <property type="molecule type" value="Genomic_DNA"/>
</dbReference>
<organism evidence="2">
    <name type="scientific">bioreactor metagenome</name>
    <dbReference type="NCBI Taxonomy" id="1076179"/>
    <lineage>
        <taxon>unclassified sequences</taxon>
        <taxon>metagenomes</taxon>
        <taxon>ecological metagenomes</taxon>
    </lineage>
</organism>
<dbReference type="InterPro" id="IPR028978">
    <property type="entry name" value="Chorismate_lyase_/UTRA_dom_sf"/>
</dbReference>